<dbReference type="RefSeq" id="WP_143864974.1">
    <property type="nucleotide sequence ID" value="NZ_JACOOE010000005.1"/>
</dbReference>
<proteinExistence type="predicted"/>
<protein>
    <submittedName>
        <fullName evidence="1">DUF4248 domain-containing protein</fullName>
    </submittedName>
</protein>
<dbReference type="EMBL" id="JACOOE010000005">
    <property type="protein sequence ID" value="MBC5605395.1"/>
    <property type="molecule type" value="Genomic_DNA"/>
</dbReference>
<dbReference type="InterPro" id="IPR025342">
    <property type="entry name" value="DUF4248"/>
</dbReference>
<name>A0ABR7CC70_9BACE</name>
<evidence type="ECO:0000313" key="1">
    <source>
        <dbReference type="EMBL" id="MBC5605395.1"/>
    </source>
</evidence>
<keyword evidence="2" id="KW-1185">Reference proteome</keyword>
<dbReference type="Pfam" id="PF14053">
    <property type="entry name" value="DUF4248"/>
    <property type="match status" value="1"/>
</dbReference>
<sequence length="80" mass="9611">MELSIEEEEKPFIFKSYTKKELACMYSPSITPRCAIRIFTKWIKMNKELFRLLTETGYHPRTRTFTPRQVRIITNILDIP</sequence>
<accession>A0ABR7CC70</accession>
<evidence type="ECO:0000313" key="2">
    <source>
        <dbReference type="Proteomes" id="UP000600600"/>
    </source>
</evidence>
<organism evidence="1 2">
    <name type="scientific">Bacteroides difficilis</name>
    <dbReference type="NCBI Taxonomy" id="2763021"/>
    <lineage>
        <taxon>Bacteria</taxon>
        <taxon>Pseudomonadati</taxon>
        <taxon>Bacteroidota</taxon>
        <taxon>Bacteroidia</taxon>
        <taxon>Bacteroidales</taxon>
        <taxon>Bacteroidaceae</taxon>
        <taxon>Bacteroides</taxon>
    </lineage>
</organism>
<reference evidence="1 2" key="1">
    <citation type="submission" date="2020-08" db="EMBL/GenBank/DDBJ databases">
        <title>Genome public.</title>
        <authorList>
            <person name="Liu C."/>
            <person name="Sun Q."/>
        </authorList>
    </citation>
    <scope>NUCLEOTIDE SEQUENCE [LARGE SCALE GENOMIC DNA]</scope>
    <source>
        <strain evidence="1 2">M27</strain>
    </source>
</reference>
<gene>
    <name evidence="1" type="ORF">H8S67_12030</name>
</gene>
<comment type="caution">
    <text evidence="1">The sequence shown here is derived from an EMBL/GenBank/DDBJ whole genome shotgun (WGS) entry which is preliminary data.</text>
</comment>
<dbReference type="Proteomes" id="UP000600600">
    <property type="component" value="Unassembled WGS sequence"/>
</dbReference>